<feature type="transmembrane region" description="Helical" evidence="1">
    <location>
        <begin position="94"/>
        <end position="111"/>
    </location>
</feature>
<dbReference type="Gene3D" id="1.20.120.1760">
    <property type="match status" value="1"/>
</dbReference>
<dbReference type="EMBL" id="LAZR01000300">
    <property type="protein sequence ID" value="KKN76093.1"/>
    <property type="molecule type" value="Genomic_DNA"/>
</dbReference>
<keyword evidence="1" id="KW-0472">Membrane</keyword>
<dbReference type="AlphaFoldDB" id="A0A0F9WD02"/>
<evidence type="ECO:0008006" key="3">
    <source>
        <dbReference type="Google" id="ProtNLM"/>
    </source>
</evidence>
<evidence type="ECO:0000256" key="1">
    <source>
        <dbReference type="SAM" id="Phobius"/>
    </source>
</evidence>
<protein>
    <recommendedName>
        <fullName evidence="3">CDP-alcohol phosphatidyltransferase C-terminal domain-containing protein</fullName>
    </recommendedName>
</protein>
<name>A0A0F9WD02_9ZZZZ</name>
<keyword evidence="1" id="KW-0812">Transmembrane</keyword>
<feature type="transmembrane region" description="Helical" evidence="1">
    <location>
        <begin position="161"/>
        <end position="181"/>
    </location>
</feature>
<dbReference type="InterPro" id="IPR000462">
    <property type="entry name" value="CDP-OH_P_trans"/>
</dbReference>
<dbReference type="GO" id="GO:0016780">
    <property type="term" value="F:phosphotransferase activity, for other substituted phosphate groups"/>
    <property type="evidence" value="ECO:0007669"/>
    <property type="project" value="InterPro"/>
</dbReference>
<organism evidence="2">
    <name type="scientific">marine sediment metagenome</name>
    <dbReference type="NCBI Taxonomy" id="412755"/>
    <lineage>
        <taxon>unclassified sequences</taxon>
        <taxon>metagenomes</taxon>
        <taxon>ecological metagenomes</taxon>
    </lineage>
</organism>
<evidence type="ECO:0000313" key="2">
    <source>
        <dbReference type="EMBL" id="KKN76093.1"/>
    </source>
</evidence>
<dbReference type="GO" id="GO:0008654">
    <property type="term" value="P:phospholipid biosynthetic process"/>
    <property type="evidence" value="ECO:0007669"/>
    <property type="project" value="InterPro"/>
</dbReference>
<reference evidence="2" key="1">
    <citation type="journal article" date="2015" name="Nature">
        <title>Complex archaea that bridge the gap between prokaryotes and eukaryotes.</title>
        <authorList>
            <person name="Spang A."/>
            <person name="Saw J.H."/>
            <person name="Jorgensen S.L."/>
            <person name="Zaremba-Niedzwiedzka K."/>
            <person name="Martijn J."/>
            <person name="Lind A.E."/>
            <person name="van Eijk R."/>
            <person name="Schleper C."/>
            <person name="Guy L."/>
            <person name="Ettema T.J."/>
        </authorList>
    </citation>
    <scope>NUCLEOTIDE SEQUENCE</scope>
</reference>
<feature type="transmembrane region" description="Helical" evidence="1">
    <location>
        <begin position="132"/>
        <end position="155"/>
    </location>
</feature>
<proteinExistence type="predicted"/>
<dbReference type="InterPro" id="IPR043130">
    <property type="entry name" value="CDP-OH_PTrfase_TM_dom"/>
</dbReference>
<dbReference type="Pfam" id="PF01066">
    <property type="entry name" value="CDP-OH_P_transf"/>
    <property type="match status" value="1"/>
</dbReference>
<sequence length="198" mass="23040">MGLSANGVSGIMALTSMIGALFYLSGIKSLLMAGSILFVFAMILDHTDGDMARITKRYSMKGIYCDHIHHTCEEVFTFIGLGIYLTIITSNVDFFFIGMITTMLLFIPAYFRATLCWFMKKEVRFDDKYRGLPLVILYGNFFKVWHPLILIGLIFEFTNYIILLALIWSVFAFFYRMYIFYKECDMFDKERNYKKGFA</sequence>
<keyword evidence="1" id="KW-1133">Transmembrane helix</keyword>
<gene>
    <name evidence="2" type="ORF">LCGC14_0374830</name>
</gene>
<dbReference type="GO" id="GO:0016020">
    <property type="term" value="C:membrane"/>
    <property type="evidence" value="ECO:0007669"/>
    <property type="project" value="InterPro"/>
</dbReference>
<comment type="caution">
    <text evidence="2">The sequence shown here is derived from an EMBL/GenBank/DDBJ whole genome shotgun (WGS) entry which is preliminary data.</text>
</comment>
<feature type="transmembrane region" description="Helical" evidence="1">
    <location>
        <begin position="30"/>
        <end position="47"/>
    </location>
</feature>
<accession>A0A0F9WD02</accession>